<gene>
    <name evidence="1" type="ORF">GRX01_07780</name>
</gene>
<dbReference type="Proteomes" id="UP000437065">
    <property type="component" value="Unassembled WGS sequence"/>
</dbReference>
<organism evidence="1 2">
    <name type="scientific">Halobaculum saliterrae</name>
    <dbReference type="NCBI Taxonomy" id="2073113"/>
    <lineage>
        <taxon>Archaea</taxon>
        <taxon>Methanobacteriati</taxon>
        <taxon>Methanobacteriota</taxon>
        <taxon>Stenosarchaea group</taxon>
        <taxon>Halobacteria</taxon>
        <taxon>Halobacteriales</taxon>
        <taxon>Haloferacaceae</taxon>
        <taxon>Halobaculum</taxon>
    </lineage>
</organism>
<reference evidence="1 2" key="1">
    <citation type="submission" date="2019-12" db="EMBL/GenBank/DDBJ databases">
        <title>Isolation and characterization of three novel carbon monoxide-oxidizing members of Halobacteria from salione crusts and soils.</title>
        <authorList>
            <person name="Myers M.R."/>
            <person name="King G.M."/>
        </authorList>
    </citation>
    <scope>NUCLEOTIDE SEQUENCE [LARGE SCALE GENOMIC DNA]</scope>
    <source>
        <strain evidence="1 2">WSA2</strain>
    </source>
</reference>
<evidence type="ECO:0000313" key="1">
    <source>
        <dbReference type="EMBL" id="MXR41235.1"/>
    </source>
</evidence>
<dbReference type="AlphaFoldDB" id="A0A6B0SRF5"/>
<protein>
    <submittedName>
        <fullName evidence="1">Uncharacterized protein</fullName>
    </submittedName>
</protein>
<name>A0A6B0SRF5_9EURY</name>
<proteinExistence type="predicted"/>
<sequence length="84" mass="9583">MTDRQRFPEPLASIVVWSAIMSRAKREKYKQGVLVVDVLDKAEEIGVARHRAADILVEWVSEGKVEKSEDRNRIDWSSNGQSIT</sequence>
<keyword evidence="2" id="KW-1185">Reference proteome</keyword>
<evidence type="ECO:0000313" key="2">
    <source>
        <dbReference type="Proteomes" id="UP000437065"/>
    </source>
</evidence>
<dbReference type="RefSeq" id="WP_159665230.1">
    <property type="nucleotide sequence ID" value="NZ_WUUS01000004.1"/>
</dbReference>
<comment type="caution">
    <text evidence="1">The sequence shown here is derived from an EMBL/GenBank/DDBJ whole genome shotgun (WGS) entry which is preliminary data.</text>
</comment>
<dbReference type="EMBL" id="WUUS01000004">
    <property type="protein sequence ID" value="MXR41235.1"/>
    <property type="molecule type" value="Genomic_DNA"/>
</dbReference>
<accession>A0A6B0SRF5</accession>